<reference evidence="3" key="1">
    <citation type="submission" date="2023-07" db="EMBL/GenBank/DDBJ databases">
        <title>Genome sequencing of Purple Non-Sulfur Bacteria from various extreme environments.</title>
        <authorList>
            <person name="Mayer M."/>
        </authorList>
    </citation>
    <scope>NUCLEOTIDE SEQUENCE [LARGE SCALE GENOMIC DNA]</scope>
    <source>
        <strain evidence="3">DSM 17935</strain>
    </source>
</reference>
<name>A0ABT3HDQ1_9HYPH</name>
<sequence>MENLEERDCSIGPGMPDAAGKRPTGLRPLAGPLRERGRFFAKATRLETELERPGGLGCGLRSHHFDGIESVEKLMGFLDRHAAHRTTPVLFPLRQKYPSP</sequence>
<protein>
    <recommendedName>
        <fullName evidence="4">Transposase</fullName>
    </recommendedName>
</protein>
<comment type="caution">
    <text evidence="2">The sequence shown here is derived from an EMBL/GenBank/DDBJ whole genome shotgun (WGS) entry which is preliminary data.</text>
</comment>
<feature type="region of interest" description="Disordered" evidence="1">
    <location>
        <begin position="1"/>
        <end position="31"/>
    </location>
</feature>
<dbReference type="RefSeq" id="WP_264602154.1">
    <property type="nucleotide sequence ID" value="NZ_JAOQNS010000008.1"/>
</dbReference>
<evidence type="ECO:0008006" key="4">
    <source>
        <dbReference type="Google" id="ProtNLM"/>
    </source>
</evidence>
<accession>A0ABT3HDQ1</accession>
<evidence type="ECO:0000313" key="2">
    <source>
        <dbReference type="EMBL" id="MCW2308535.1"/>
    </source>
</evidence>
<gene>
    <name evidence="2" type="ORF">M2319_002881</name>
</gene>
<dbReference type="Proteomes" id="UP001209755">
    <property type="component" value="Unassembled WGS sequence"/>
</dbReference>
<evidence type="ECO:0000256" key="1">
    <source>
        <dbReference type="SAM" id="MobiDB-lite"/>
    </source>
</evidence>
<organism evidence="2 3">
    <name type="scientific">Rhodobium gokarnense</name>
    <dbReference type="NCBI Taxonomy" id="364296"/>
    <lineage>
        <taxon>Bacteria</taxon>
        <taxon>Pseudomonadati</taxon>
        <taxon>Pseudomonadota</taxon>
        <taxon>Alphaproteobacteria</taxon>
        <taxon>Hyphomicrobiales</taxon>
        <taxon>Rhodobiaceae</taxon>
        <taxon>Rhodobium</taxon>
    </lineage>
</organism>
<keyword evidence="3" id="KW-1185">Reference proteome</keyword>
<dbReference type="EMBL" id="JAOQNS010000008">
    <property type="protein sequence ID" value="MCW2308535.1"/>
    <property type="molecule type" value="Genomic_DNA"/>
</dbReference>
<evidence type="ECO:0000313" key="3">
    <source>
        <dbReference type="Proteomes" id="UP001209755"/>
    </source>
</evidence>
<proteinExistence type="predicted"/>